<dbReference type="GeneID" id="110242464"/>
<dbReference type="CDD" id="cd00054">
    <property type="entry name" value="EGF_CA"/>
    <property type="match status" value="1"/>
</dbReference>
<dbReference type="SUPFAM" id="SSF57196">
    <property type="entry name" value="EGF/Laminin"/>
    <property type="match status" value="1"/>
</dbReference>
<dbReference type="EnsemblMetazoa" id="XM_021048449.1">
    <property type="protein sequence ID" value="XP_020904108.1"/>
    <property type="gene ID" value="LOC110242464"/>
</dbReference>
<feature type="disulfide bond" evidence="7">
    <location>
        <begin position="190"/>
        <end position="199"/>
    </location>
</feature>
<evidence type="ECO:0000256" key="5">
    <source>
        <dbReference type="ARBA" id="ARBA00023157"/>
    </source>
</evidence>
<feature type="chain" id="PRO_5037781549" description="EGF-like domain-containing protein" evidence="8">
    <location>
        <begin position="21"/>
        <end position="205"/>
    </location>
</feature>
<keyword evidence="6" id="KW-0325">Glycoprotein</keyword>
<keyword evidence="11" id="KW-1185">Reference proteome</keyword>
<feature type="disulfide bond" evidence="7">
    <location>
        <begin position="171"/>
        <end position="188"/>
    </location>
</feature>
<evidence type="ECO:0000256" key="4">
    <source>
        <dbReference type="ARBA" id="ARBA00022737"/>
    </source>
</evidence>
<feature type="signal peptide" evidence="8">
    <location>
        <begin position="1"/>
        <end position="20"/>
    </location>
</feature>
<dbReference type="KEGG" id="epa:110242464"/>
<organism evidence="10 11">
    <name type="scientific">Exaiptasia diaphana</name>
    <name type="common">Tropical sea anemone</name>
    <name type="synonym">Aiptasia pulchella</name>
    <dbReference type="NCBI Taxonomy" id="2652724"/>
    <lineage>
        <taxon>Eukaryota</taxon>
        <taxon>Metazoa</taxon>
        <taxon>Cnidaria</taxon>
        <taxon>Anthozoa</taxon>
        <taxon>Hexacorallia</taxon>
        <taxon>Actiniaria</taxon>
        <taxon>Aiptasiidae</taxon>
        <taxon>Exaiptasia</taxon>
    </lineage>
</organism>
<dbReference type="FunFam" id="2.10.25.10:FF:000100">
    <property type="entry name" value="neurogenic locus notch homolog protein 3"/>
    <property type="match status" value="1"/>
</dbReference>
<dbReference type="Gene3D" id="2.10.25.10">
    <property type="entry name" value="Laminin"/>
    <property type="match status" value="1"/>
</dbReference>
<evidence type="ECO:0000256" key="8">
    <source>
        <dbReference type="SAM" id="SignalP"/>
    </source>
</evidence>
<comment type="similarity">
    <text evidence="1">Belongs to the EGF domain peptide family.</text>
</comment>
<sequence length="205" mass="23007">MIMMIKLLLVIFCISPVVITDEIKVSDDKCPVKFLTYFCSKTTYKGIPMLTEMKFSDRDASKVGWKNWESYMADLVCRCAKAAKKSGQDGFGIQFYGECWTNTNPQIMELIHSPEGLSYHLLMSDQCVGEGYKPCPKLNLQEPLPNDKYCVGQANTYFFYQIGDICTSNPCNNGGTCISSGGLMNFKCLCKPNFFGRLCESTEVS</sequence>
<protein>
    <recommendedName>
        <fullName evidence="9">EGF-like domain-containing protein</fullName>
    </recommendedName>
</protein>
<reference evidence="10" key="1">
    <citation type="submission" date="2022-11" db="UniProtKB">
        <authorList>
            <consortium name="EnsemblMetazoa"/>
        </authorList>
    </citation>
    <scope>IDENTIFICATION</scope>
</reference>
<evidence type="ECO:0000256" key="1">
    <source>
        <dbReference type="ARBA" id="ARBA00006373"/>
    </source>
</evidence>
<evidence type="ECO:0000256" key="3">
    <source>
        <dbReference type="ARBA" id="ARBA00022729"/>
    </source>
</evidence>
<evidence type="ECO:0000313" key="10">
    <source>
        <dbReference type="EnsemblMetazoa" id="XP_020904108.1"/>
    </source>
</evidence>
<proteinExistence type="inferred from homology"/>
<keyword evidence="3 8" id="KW-0732">Signal</keyword>
<evidence type="ECO:0000256" key="2">
    <source>
        <dbReference type="ARBA" id="ARBA00022536"/>
    </source>
</evidence>
<dbReference type="PROSITE" id="PS00022">
    <property type="entry name" value="EGF_1"/>
    <property type="match status" value="1"/>
</dbReference>
<dbReference type="Proteomes" id="UP000887567">
    <property type="component" value="Unplaced"/>
</dbReference>
<dbReference type="AlphaFoldDB" id="A0A913XGN3"/>
<comment type="caution">
    <text evidence="7">Lacks conserved residue(s) required for the propagation of feature annotation.</text>
</comment>
<dbReference type="PROSITE" id="PS50026">
    <property type="entry name" value="EGF_3"/>
    <property type="match status" value="1"/>
</dbReference>
<evidence type="ECO:0000259" key="9">
    <source>
        <dbReference type="PROSITE" id="PS50026"/>
    </source>
</evidence>
<accession>A0A913XGN3</accession>
<evidence type="ECO:0000256" key="7">
    <source>
        <dbReference type="PROSITE-ProRule" id="PRU00076"/>
    </source>
</evidence>
<evidence type="ECO:0000256" key="6">
    <source>
        <dbReference type="ARBA" id="ARBA00023180"/>
    </source>
</evidence>
<keyword evidence="4" id="KW-0677">Repeat</keyword>
<keyword evidence="2 7" id="KW-0245">EGF-like domain</keyword>
<dbReference type="InterPro" id="IPR000742">
    <property type="entry name" value="EGF"/>
</dbReference>
<feature type="domain" description="EGF-like" evidence="9">
    <location>
        <begin position="162"/>
        <end position="200"/>
    </location>
</feature>
<dbReference type="Pfam" id="PF00008">
    <property type="entry name" value="EGF"/>
    <property type="match status" value="1"/>
</dbReference>
<dbReference type="OrthoDB" id="5985073at2759"/>
<evidence type="ECO:0000313" key="11">
    <source>
        <dbReference type="Proteomes" id="UP000887567"/>
    </source>
</evidence>
<keyword evidence="5 7" id="KW-1015">Disulfide bond</keyword>
<dbReference type="RefSeq" id="XP_020904108.1">
    <property type="nucleotide sequence ID" value="XM_021048449.1"/>
</dbReference>
<dbReference type="SMART" id="SM00181">
    <property type="entry name" value="EGF"/>
    <property type="match status" value="1"/>
</dbReference>
<name>A0A913XGN3_EXADI</name>